<dbReference type="InterPro" id="IPR015793">
    <property type="entry name" value="Pyrv_Knase_brl"/>
</dbReference>
<dbReference type="Gene3D" id="3.40.1380.20">
    <property type="entry name" value="Pyruvate kinase, C-terminal domain"/>
    <property type="match status" value="1"/>
</dbReference>
<keyword evidence="7" id="KW-0547">Nucleotide-binding</keyword>
<keyword evidence="5 13" id="KW-0808">Transferase</keyword>
<protein>
    <recommendedName>
        <fullName evidence="4 13">Pyruvate kinase</fullName>
        <ecNumber evidence="4 13">2.7.1.40</ecNumber>
    </recommendedName>
</protein>
<evidence type="ECO:0000256" key="5">
    <source>
        <dbReference type="ARBA" id="ARBA00022679"/>
    </source>
</evidence>
<dbReference type="Gene3D" id="3.20.20.60">
    <property type="entry name" value="Phosphoenolpyruvate-binding domains"/>
    <property type="match status" value="1"/>
</dbReference>
<evidence type="ECO:0000256" key="1">
    <source>
        <dbReference type="ARBA" id="ARBA00001958"/>
    </source>
</evidence>
<feature type="domain" description="Pyruvate kinase barrel" evidence="14">
    <location>
        <begin position="1"/>
        <end position="54"/>
    </location>
</feature>
<evidence type="ECO:0000256" key="11">
    <source>
        <dbReference type="ARBA" id="ARBA00023152"/>
    </source>
</evidence>
<comment type="similarity">
    <text evidence="3 13">Belongs to the pyruvate kinase family.</text>
</comment>
<dbReference type="AlphaFoldDB" id="A0A0J7MPL6"/>
<evidence type="ECO:0000313" key="16">
    <source>
        <dbReference type="Proteomes" id="UP000036403"/>
    </source>
</evidence>
<dbReference type="UniPathway" id="UPA00109">
    <property type="reaction ID" value="UER00188"/>
</dbReference>
<dbReference type="InterPro" id="IPR015813">
    <property type="entry name" value="Pyrv/PenolPyrv_kinase-like_dom"/>
</dbReference>
<keyword evidence="6" id="KW-0479">Metal-binding</keyword>
<sequence>MISRCNKVGKPVIYATQMLESMGNKPRATRAETSDVANAILDGADCVMLSEAEAAIWQTQIFYDLTSKALPPIDAIHAVATAFVEASVKCLASAIIVITTSGRFAHLTPINWCKENT</sequence>
<keyword evidence="10 13" id="KW-0460">Magnesium</keyword>
<accession>A0A0J7MPL6</accession>
<evidence type="ECO:0000256" key="12">
    <source>
        <dbReference type="ARBA" id="ARBA00023317"/>
    </source>
</evidence>
<evidence type="ECO:0000256" key="7">
    <source>
        <dbReference type="ARBA" id="ARBA00022741"/>
    </source>
</evidence>
<organism evidence="15 16">
    <name type="scientific">Lasius niger</name>
    <name type="common">Black garden ant</name>
    <dbReference type="NCBI Taxonomy" id="67767"/>
    <lineage>
        <taxon>Eukaryota</taxon>
        <taxon>Metazoa</taxon>
        <taxon>Ecdysozoa</taxon>
        <taxon>Arthropoda</taxon>
        <taxon>Hexapoda</taxon>
        <taxon>Insecta</taxon>
        <taxon>Pterygota</taxon>
        <taxon>Neoptera</taxon>
        <taxon>Endopterygota</taxon>
        <taxon>Hymenoptera</taxon>
        <taxon>Apocrita</taxon>
        <taxon>Aculeata</taxon>
        <taxon>Formicoidea</taxon>
        <taxon>Formicidae</taxon>
        <taxon>Formicinae</taxon>
        <taxon>Lasius</taxon>
        <taxon>Lasius</taxon>
    </lineage>
</organism>
<keyword evidence="11 13" id="KW-0324">Glycolysis</keyword>
<dbReference type="GO" id="GO:0016301">
    <property type="term" value="F:kinase activity"/>
    <property type="evidence" value="ECO:0007669"/>
    <property type="project" value="UniProtKB-KW"/>
</dbReference>
<dbReference type="GO" id="GO:0030955">
    <property type="term" value="F:potassium ion binding"/>
    <property type="evidence" value="ECO:0007669"/>
    <property type="project" value="InterPro"/>
</dbReference>
<evidence type="ECO:0000313" key="15">
    <source>
        <dbReference type="EMBL" id="KMQ82540.1"/>
    </source>
</evidence>
<dbReference type="EMBL" id="LBMM01024626">
    <property type="protein sequence ID" value="KMQ82540.1"/>
    <property type="molecule type" value="Genomic_DNA"/>
</dbReference>
<evidence type="ECO:0000259" key="14">
    <source>
        <dbReference type="Pfam" id="PF00224"/>
    </source>
</evidence>
<dbReference type="GO" id="GO:0004743">
    <property type="term" value="F:pyruvate kinase activity"/>
    <property type="evidence" value="ECO:0007669"/>
    <property type="project" value="UniProtKB-EC"/>
</dbReference>
<keyword evidence="12 15" id="KW-0670">Pyruvate</keyword>
<dbReference type="InterPro" id="IPR036918">
    <property type="entry name" value="Pyrv_Knase_C_sf"/>
</dbReference>
<proteinExistence type="inferred from homology"/>
<reference evidence="15 16" key="1">
    <citation type="submission" date="2015-04" db="EMBL/GenBank/DDBJ databases">
        <title>Lasius niger genome sequencing.</title>
        <authorList>
            <person name="Konorov E.A."/>
            <person name="Nikitin M.A."/>
            <person name="Kirill M.V."/>
            <person name="Chang P."/>
        </authorList>
    </citation>
    <scope>NUCLEOTIDE SEQUENCE [LARGE SCALE GENOMIC DNA]</scope>
    <source>
        <tissue evidence="15">Whole</tissue>
    </source>
</reference>
<comment type="pathway">
    <text evidence="2 13">Carbohydrate degradation; glycolysis; pyruvate from D-glyceraldehyde 3-phosphate: step 5/5.</text>
</comment>
<dbReference type="SUPFAM" id="SSF51621">
    <property type="entry name" value="Phosphoenolpyruvate/pyruvate domain"/>
    <property type="match status" value="1"/>
</dbReference>
<comment type="caution">
    <text evidence="15">The sequence shown here is derived from an EMBL/GenBank/DDBJ whole genome shotgun (WGS) entry which is preliminary data.</text>
</comment>
<evidence type="ECO:0000256" key="6">
    <source>
        <dbReference type="ARBA" id="ARBA00022723"/>
    </source>
</evidence>
<name>A0A0J7MPL6_LASNI</name>
<dbReference type="EC" id="2.7.1.40" evidence="4 13"/>
<comment type="cofactor">
    <cofactor evidence="1">
        <name>K(+)</name>
        <dbReference type="ChEBI" id="CHEBI:29103"/>
    </cofactor>
</comment>
<dbReference type="PANTHER" id="PTHR11817">
    <property type="entry name" value="PYRUVATE KINASE"/>
    <property type="match status" value="1"/>
</dbReference>
<dbReference type="GO" id="GO:0000287">
    <property type="term" value="F:magnesium ion binding"/>
    <property type="evidence" value="ECO:0007669"/>
    <property type="project" value="InterPro"/>
</dbReference>
<comment type="catalytic activity">
    <reaction evidence="13">
        <text>pyruvate + ATP = phosphoenolpyruvate + ADP + H(+)</text>
        <dbReference type="Rhea" id="RHEA:18157"/>
        <dbReference type="ChEBI" id="CHEBI:15361"/>
        <dbReference type="ChEBI" id="CHEBI:15378"/>
        <dbReference type="ChEBI" id="CHEBI:30616"/>
        <dbReference type="ChEBI" id="CHEBI:58702"/>
        <dbReference type="ChEBI" id="CHEBI:456216"/>
        <dbReference type="EC" id="2.7.1.40"/>
    </reaction>
</comment>
<evidence type="ECO:0000256" key="8">
    <source>
        <dbReference type="ARBA" id="ARBA00022777"/>
    </source>
</evidence>
<evidence type="ECO:0000256" key="13">
    <source>
        <dbReference type="RuleBase" id="RU000504"/>
    </source>
</evidence>
<dbReference type="Pfam" id="PF00224">
    <property type="entry name" value="PK"/>
    <property type="match status" value="1"/>
</dbReference>
<dbReference type="SUPFAM" id="SSF52935">
    <property type="entry name" value="PK C-terminal domain-like"/>
    <property type="match status" value="1"/>
</dbReference>
<dbReference type="InterPro" id="IPR001697">
    <property type="entry name" value="Pyr_Knase"/>
</dbReference>
<evidence type="ECO:0000256" key="3">
    <source>
        <dbReference type="ARBA" id="ARBA00008663"/>
    </source>
</evidence>
<dbReference type="InterPro" id="IPR040442">
    <property type="entry name" value="Pyrv_kinase-like_dom_sf"/>
</dbReference>
<dbReference type="PaxDb" id="67767-A0A0J7MPL6"/>
<evidence type="ECO:0000256" key="4">
    <source>
        <dbReference type="ARBA" id="ARBA00012142"/>
    </source>
</evidence>
<dbReference type="GO" id="GO:0005524">
    <property type="term" value="F:ATP binding"/>
    <property type="evidence" value="ECO:0007669"/>
    <property type="project" value="UniProtKB-KW"/>
</dbReference>
<keyword evidence="16" id="KW-1185">Reference proteome</keyword>
<dbReference type="Proteomes" id="UP000036403">
    <property type="component" value="Unassembled WGS sequence"/>
</dbReference>
<evidence type="ECO:0000256" key="2">
    <source>
        <dbReference type="ARBA" id="ARBA00004997"/>
    </source>
</evidence>
<dbReference type="OrthoDB" id="108365at2759"/>
<dbReference type="STRING" id="67767.A0A0J7MPL6"/>
<evidence type="ECO:0000256" key="10">
    <source>
        <dbReference type="ARBA" id="ARBA00022842"/>
    </source>
</evidence>
<keyword evidence="8 13" id="KW-0418">Kinase</keyword>
<keyword evidence="9" id="KW-0067">ATP-binding</keyword>
<evidence type="ECO:0000256" key="9">
    <source>
        <dbReference type="ARBA" id="ARBA00022840"/>
    </source>
</evidence>
<gene>
    <name evidence="15" type="ORF">RF55_22595</name>
</gene>
<dbReference type="PRINTS" id="PR01050">
    <property type="entry name" value="PYRUVTKNASE"/>
</dbReference>